<gene>
    <name evidence="7" type="ORF">BG04_3484</name>
</gene>
<name>A0A0B6ANW1_PRIM2</name>
<organism evidence="7 8">
    <name type="scientific">Priestia megaterium (strain ATCC 14581 / DSM 32 / CCUG 1817 / JCM 2506 / NBRC 15308 / NCIMB 9376 / NCTC 10342 / NRRL B-14308 / VKM B-512 / Ford 19)</name>
    <name type="common">Bacillus megaterium</name>
    <dbReference type="NCBI Taxonomy" id="1348623"/>
    <lineage>
        <taxon>Bacteria</taxon>
        <taxon>Bacillati</taxon>
        <taxon>Bacillota</taxon>
        <taxon>Bacilli</taxon>
        <taxon>Bacillales</taxon>
        <taxon>Bacillaceae</taxon>
        <taxon>Priestia</taxon>
    </lineage>
</organism>
<evidence type="ECO:0000256" key="1">
    <source>
        <dbReference type="ARBA" id="ARBA00004651"/>
    </source>
</evidence>
<evidence type="ECO:0000256" key="4">
    <source>
        <dbReference type="ARBA" id="ARBA00022989"/>
    </source>
</evidence>
<keyword evidence="3" id="KW-0812">Transmembrane</keyword>
<evidence type="ECO:0000256" key="3">
    <source>
        <dbReference type="ARBA" id="ARBA00022692"/>
    </source>
</evidence>
<keyword evidence="2" id="KW-1003">Cell membrane</keyword>
<proteinExistence type="predicted"/>
<evidence type="ECO:0000313" key="8">
    <source>
        <dbReference type="Proteomes" id="UP000031829"/>
    </source>
</evidence>
<accession>A0A0B6ANW1</accession>
<sequence length="407" mass="45829">MKIYFSLTLFTCKALLKNIKSLILLIMIPALFLLGAGIIISQTMQGEERVNRFAVAIVDKDDTAQTKYVIEQLTEGKLRKIMKPLYTNEQKAKQLLQQNKVAAIVTLPKGFSHDIAHGKNQPLYVIGNSNKPLQSQLFRYVMESAADYTSAAQSGINTVDAFLEKENVSDENRRAEFKKSLVTFGLHVLDRGSLFDEQIETSFFQQDMKQYYVLSLAALLLMIWSYGGWLLASETQTSPVLARMKTRGVSFVHIYLAQLTALYVLLLPVSVVLFGSLLRGLKLPVTGTYGELFLGVSGSLFAFLCLFLLLRVLFLSQKAYQITGLLFILLSAMLSGHVVPVVYLPDWASVFQKWSLNTRVLELLFYEFDGYNTNEAFLYLKPILITAAGSFVLAAGYVMTLQRQWRK</sequence>
<dbReference type="PANTHER" id="PTHR30294">
    <property type="entry name" value="MEMBRANE COMPONENT OF ABC TRANSPORTER YHHJ-RELATED"/>
    <property type="match status" value="1"/>
</dbReference>
<dbReference type="RefSeq" id="WP_034653635.1">
    <property type="nucleotide sequence ID" value="NZ_CP009920.1"/>
</dbReference>
<dbReference type="Gene3D" id="3.40.1710.10">
    <property type="entry name" value="abc type-2 transporter like domain"/>
    <property type="match status" value="1"/>
</dbReference>
<dbReference type="InterPro" id="IPR013525">
    <property type="entry name" value="ABC2_TM"/>
</dbReference>
<evidence type="ECO:0000259" key="6">
    <source>
        <dbReference type="Pfam" id="PF12698"/>
    </source>
</evidence>
<reference evidence="7 8" key="1">
    <citation type="journal article" date="2015" name="Genome Announc.">
        <title>Complete genome sequences for 35 biothreat assay-relevant bacillus species.</title>
        <authorList>
            <person name="Johnson S.L."/>
            <person name="Daligault H.E."/>
            <person name="Davenport K.W."/>
            <person name="Jaissle J."/>
            <person name="Frey K.G."/>
            <person name="Ladner J.T."/>
            <person name="Broomall S.M."/>
            <person name="Bishop-Lilly K.A."/>
            <person name="Bruce D.C."/>
            <person name="Gibbons H.S."/>
            <person name="Coyne S.R."/>
            <person name="Lo C.C."/>
            <person name="Meincke L."/>
            <person name="Munk A.C."/>
            <person name="Koroleva G.I."/>
            <person name="Rosenzweig C.N."/>
            <person name="Palacios G.F."/>
            <person name="Redden C.L."/>
            <person name="Minogue T.D."/>
            <person name="Chain P.S."/>
        </authorList>
    </citation>
    <scope>NUCLEOTIDE SEQUENCE [LARGE SCALE GENOMIC DNA]</scope>
    <source>
        <strain evidence="8">ATCC 14581 / DSM 32 / JCM 2506 / NBRC 15308 / NCIMB 9376 / NCTC 10342 / NRRL B-14308 / VKM B-512</strain>
    </source>
</reference>
<protein>
    <submittedName>
        <fullName evidence="7">ABC-2 transporter family protein</fullName>
    </submittedName>
</protein>
<evidence type="ECO:0000256" key="5">
    <source>
        <dbReference type="ARBA" id="ARBA00023136"/>
    </source>
</evidence>
<dbReference type="HOGENOM" id="CLU_724922_0_0_9"/>
<keyword evidence="4" id="KW-1133">Transmembrane helix</keyword>
<dbReference type="GO" id="GO:0005886">
    <property type="term" value="C:plasma membrane"/>
    <property type="evidence" value="ECO:0007669"/>
    <property type="project" value="UniProtKB-SubCell"/>
</dbReference>
<evidence type="ECO:0000256" key="2">
    <source>
        <dbReference type="ARBA" id="ARBA00022475"/>
    </source>
</evidence>
<feature type="domain" description="ABC-2 type transporter transmembrane" evidence="6">
    <location>
        <begin position="21"/>
        <end position="355"/>
    </location>
</feature>
<dbReference type="GeneID" id="93641543"/>
<dbReference type="Pfam" id="PF12698">
    <property type="entry name" value="ABC2_membrane_3"/>
    <property type="match status" value="1"/>
</dbReference>
<evidence type="ECO:0000313" key="7">
    <source>
        <dbReference type="EMBL" id="AJI22318.1"/>
    </source>
</evidence>
<comment type="subcellular location">
    <subcellularLocation>
        <location evidence="1">Cell membrane</location>
        <topology evidence="1">Multi-pass membrane protein</topology>
    </subcellularLocation>
</comment>
<dbReference type="Proteomes" id="UP000031829">
    <property type="component" value="Chromosome"/>
</dbReference>
<dbReference type="KEGG" id="bmeg:BG04_3484"/>
<dbReference type="GO" id="GO:0140359">
    <property type="term" value="F:ABC-type transporter activity"/>
    <property type="evidence" value="ECO:0007669"/>
    <property type="project" value="InterPro"/>
</dbReference>
<dbReference type="AlphaFoldDB" id="A0A0B6ANW1"/>
<dbReference type="EMBL" id="CP009920">
    <property type="protein sequence ID" value="AJI22318.1"/>
    <property type="molecule type" value="Genomic_DNA"/>
</dbReference>
<keyword evidence="5" id="KW-0472">Membrane</keyword>
<dbReference type="InterPro" id="IPR051449">
    <property type="entry name" value="ABC-2_transporter_component"/>
</dbReference>
<dbReference type="PANTHER" id="PTHR30294:SF29">
    <property type="entry name" value="MULTIDRUG ABC TRANSPORTER PERMEASE YBHS-RELATED"/>
    <property type="match status" value="1"/>
</dbReference>